<keyword evidence="6" id="KW-1185">Reference proteome</keyword>
<dbReference type="SUPFAM" id="SSF46689">
    <property type="entry name" value="Homeodomain-like"/>
    <property type="match status" value="2"/>
</dbReference>
<keyword evidence="1" id="KW-0805">Transcription regulation</keyword>
<keyword evidence="3" id="KW-0804">Transcription</keyword>
<dbReference type="GO" id="GO:0003700">
    <property type="term" value="F:DNA-binding transcription factor activity"/>
    <property type="evidence" value="ECO:0007669"/>
    <property type="project" value="InterPro"/>
</dbReference>
<dbReference type="RefSeq" id="WP_132426588.1">
    <property type="nucleotide sequence ID" value="NZ_SMFZ01000001.1"/>
</dbReference>
<dbReference type="Pfam" id="PF14525">
    <property type="entry name" value="AraC_binding_2"/>
    <property type="match status" value="1"/>
</dbReference>
<comment type="caution">
    <text evidence="5">The sequence shown here is derived from an EMBL/GenBank/DDBJ whole genome shotgun (WGS) entry which is preliminary data.</text>
</comment>
<evidence type="ECO:0000256" key="2">
    <source>
        <dbReference type="ARBA" id="ARBA00023125"/>
    </source>
</evidence>
<evidence type="ECO:0000256" key="1">
    <source>
        <dbReference type="ARBA" id="ARBA00023015"/>
    </source>
</evidence>
<dbReference type="AlphaFoldDB" id="A0A4R1I121"/>
<dbReference type="Proteomes" id="UP000295560">
    <property type="component" value="Unassembled WGS sequence"/>
</dbReference>
<dbReference type="Gene3D" id="1.10.10.60">
    <property type="entry name" value="Homeodomain-like"/>
    <property type="match status" value="1"/>
</dbReference>
<gene>
    <name evidence="5" type="ORF">EV378_3465</name>
</gene>
<dbReference type="PROSITE" id="PS00041">
    <property type="entry name" value="HTH_ARAC_FAMILY_1"/>
    <property type="match status" value="1"/>
</dbReference>
<accession>A0A4R1I121</accession>
<dbReference type="SMART" id="SM00342">
    <property type="entry name" value="HTH_ARAC"/>
    <property type="match status" value="1"/>
</dbReference>
<dbReference type="PANTHER" id="PTHR46796">
    <property type="entry name" value="HTH-TYPE TRANSCRIPTIONAL ACTIVATOR RHAS-RELATED"/>
    <property type="match status" value="1"/>
</dbReference>
<dbReference type="InterPro" id="IPR009057">
    <property type="entry name" value="Homeodomain-like_sf"/>
</dbReference>
<evidence type="ECO:0000259" key="4">
    <source>
        <dbReference type="PROSITE" id="PS01124"/>
    </source>
</evidence>
<evidence type="ECO:0000313" key="6">
    <source>
        <dbReference type="Proteomes" id="UP000295560"/>
    </source>
</evidence>
<feature type="domain" description="HTH araC/xylS-type" evidence="4">
    <location>
        <begin position="232"/>
        <end position="333"/>
    </location>
</feature>
<evidence type="ECO:0000313" key="5">
    <source>
        <dbReference type="EMBL" id="TCK27593.1"/>
    </source>
</evidence>
<proteinExistence type="predicted"/>
<dbReference type="GO" id="GO:0043565">
    <property type="term" value="F:sequence-specific DNA binding"/>
    <property type="evidence" value="ECO:0007669"/>
    <property type="project" value="InterPro"/>
</dbReference>
<sequence>MSDVPADDAGLRATVSPDEFATSDVDHARAKLSATYYPLDLRPIGKNPTFGLQMSTVRLGPLMLGRLTYDADITKDCGELATAYHVNIPLCGDVRSTCGDEQIVSDTRTAAVFNPTGRTVLDRWSAGTTQLCLKVDSDTVQQELARRLERPLATQARFRLAMDLTSPVGRTWLHAVQLLADELDVPGGLAAQPLLAQEVRRLIVGGLLWGQAHSYSEELRIQAPPPRPRTVKLAVEAIDASPEYPWTVGELAAAAGVGIRALEDGFRRYLGETPLAYLRGVRLDLVRVELAAAGPREVAVGDVAYRWGFSHLGRFAQAYSRRFGETPSTTLRFGRS</sequence>
<dbReference type="InterPro" id="IPR018060">
    <property type="entry name" value="HTH_AraC"/>
</dbReference>
<dbReference type="Pfam" id="PF12833">
    <property type="entry name" value="HTH_18"/>
    <property type="match status" value="1"/>
</dbReference>
<dbReference type="PANTHER" id="PTHR46796:SF12">
    <property type="entry name" value="HTH-TYPE DNA-BINDING TRANSCRIPTIONAL ACTIVATOR EUTR"/>
    <property type="match status" value="1"/>
</dbReference>
<reference evidence="5 6" key="1">
    <citation type="submission" date="2019-03" db="EMBL/GenBank/DDBJ databases">
        <title>Sequencing the genomes of 1000 actinobacteria strains.</title>
        <authorList>
            <person name="Klenk H.-P."/>
        </authorList>
    </citation>
    <scope>NUCLEOTIDE SEQUENCE [LARGE SCALE GENOMIC DNA]</scope>
    <source>
        <strain evidence="5 6">DSM 44969</strain>
    </source>
</reference>
<dbReference type="OrthoDB" id="5464689at2"/>
<dbReference type="PROSITE" id="PS01124">
    <property type="entry name" value="HTH_ARAC_FAMILY_2"/>
    <property type="match status" value="1"/>
</dbReference>
<dbReference type="InterPro" id="IPR050204">
    <property type="entry name" value="AraC_XylS_family_regulators"/>
</dbReference>
<dbReference type="EMBL" id="SMFZ01000001">
    <property type="protein sequence ID" value="TCK27593.1"/>
    <property type="molecule type" value="Genomic_DNA"/>
</dbReference>
<dbReference type="InterPro" id="IPR018062">
    <property type="entry name" value="HTH_AraC-typ_CS"/>
</dbReference>
<organism evidence="5 6">
    <name type="scientific">Pseudonocardia endophytica</name>
    <dbReference type="NCBI Taxonomy" id="401976"/>
    <lineage>
        <taxon>Bacteria</taxon>
        <taxon>Bacillati</taxon>
        <taxon>Actinomycetota</taxon>
        <taxon>Actinomycetes</taxon>
        <taxon>Pseudonocardiales</taxon>
        <taxon>Pseudonocardiaceae</taxon>
        <taxon>Pseudonocardia</taxon>
    </lineage>
</organism>
<keyword evidence="2 5" id="KW-0238">DNA-binding</keyword>
<dbReference type="InterPro" id="IPR035418">
    <property type="entry name" value="AraC-bd_2"/>
</dbReference>
<evidence type="ECO:0000256" key="3">
    <source>
        <dbReference type="ARBA" id="ARBA00023163"/>
    </source>
</evidence>
<protein>
    <submittedName>
        <fullName evidence="5">AraC-like DNA-binding protein</fullName>
    </submittedName>
</protein>
<name>A0A4R1I121_PSEEN</name>